<organism evidence="1 2">
    <name type="scientific">Streptomyces poriferorum</name>
    <dbReference type="NCBI Taxonomy" id="2798799"/>
    <lineage>
        <taxon>Bacteria</taxon>
        <taxon>Bacillati</taxon>
        <taxon>Actinomycetota</taxon>
        <taxon>Actinomycetes</taxon>
        <taxon>Kitasatosporales</taxon>
        <taxon>Streptomycetaceae</taxon>
        <taxon>Streptomyces</taxon>
    </lineage>
</organism>
<gene>
    <name evidence="1" type="ORF">P8A19_01005</name>
</gene>
<dbReference type="EMBL" id="CP120988">
    <property type="protein sequence ID" value="WLQ54109.1"/>
    <property type="molecule type" value="Genomic_DNA"/>
</dbReference>
<evidence type="ECO:0000313" key="1">
    <source>
        <dbReference type="EMBL" id="WLQ54109.1"/>
    </source>
</evidence>
<name>A0ABY9IGX0_9ACTN</name>
<proteinExistence type="predicted"/>
<evidence type="ECO:0000313" key="2">
    <source>
        <dbReference type="Proteomes" id="UP001235744"/>
    </source>
</evidence>
<evidence type="ECO:0008006" key="3">
    <source>
        <dbReference type="Google" id="ProtNLM"/>
    </source>
</evidence>
<sequence length="351" mass="37710">MRAGPQPQGAPRTELLPENLTQDVVDEIDAYLERVPHGTSCLATGSLIEGFGNSNSDIDLYVIQPSGSTATKPIAIGIRDSRYVDVEYLNLAALHKLADAFRDTTPDEAPQALTLRDFDRYYRLSVAARLKVTDEAEAVLDRCSAERSAALFARWSLAQAAAYLARATVAGALREVPRAVILARQAAVWRATSQLADEGEAYPRLKWVTVKAARRFGADTPGYRSCLQGHDLTPADLESGLVALRERISPDMATGGAGDAVSWTLAEDVATVTDGTGLHLIRGSRSITRIEGLARMLIGHLTEGASWPSAVERTARQLAVSPGDVRTTATPLMRELADAGYAVSSVQGVQR</sequence>
<keyword evidence="2" id="KW-1185">Reference proteome</keyword>
<reference evidence="1 2" key="1">
    <citation type="submission" date="2023-03" db="EMBL/GenBank/DDBJ databases">
        <title>Isolation and description of six Streptomyces strains from soil environments, able to metabolize different microbial glucans.</title>
        <authorList>
            <person name="Widen T."/>
            <person name="Larsbrink J."/>
        </authorList>
    </citation>
    <scope>NUCLEOTIDE SEQUENCE [LARGE SCALE GENOMIC DNA]</scope>
    <source>
        <strain evidence="1 2">Alt2</strain>
    </source>
</reference>
<accession>A0ABY9IGX0</accession>
<dbReference type="RefSeq" id="WP_306072706.1">
    <property type="nucleotide sequence ID" value="NZ_CP120988.1"/>
</dbReference>
<protein>
    <recommendedName>
        <fullName evidence="3">Nucleotidyltransferase domain-containing protein</fullName>
    </recommendedName>
</protein>
<dbReference type="SUPFAM" id="SSF81301">
    <property type="entry name" value="Nucleotidyltransferase"/>
    <property type="match status" value="1"/>
</dbReference>
<dbReference type="Proteomes" id="UP001235744">
    <property type="component" value="Chromosome"/>
</dbReference>
<dbReference type="InterPro" id="IPR043519">
    <property type="entry name" value="NT_sf"/>
</dbReference>